<proteinExistence type="predicted"/>
<evidence type="ECO:0000313" key="2">
    <source>
        <dbReference type="EMBL" id="MWV44828.1"/>
    </source>
</evidence>
<keyword evidence="3" id="KW-1185">Reference proteome</keyword>
<reference evidence="2 3" key="1">
    <citation type="submission" date="2019-12" db="EMBL/GenBank/DDBJ databases">
        <title>Paenibacillus sp. nov., an endophytic bacterium isolated from the stem of Dendrobium.</title>
        <authorList>
            <person name="Zhao R."/>
        </authorList>
    </citation>
    <scope>NUCLEOTIDE SEQUENCE [LARGE SCALE GENOMIC DNA]</scope>
    <source>
        <strain evidence="2 3">HJL G12</strain>
    </source>
</reference>
<feature type="transmembrane region" description="Helical" evidence="1">
    <location>
        <begin position="79"/>
        <end position="100"/>
    </location>
</feature>
<dbReference type="AlphaFoldDB" id="A0A7X3LIQ5"/>
<protein>
    <recommendedName>
        <fullName evidence="4">DUF4181 domain-containing protein</fullName>
    </recommendedName>
</protein>
<comment type="caution">
    <text evidence="2">The sequence shown here is derived from an EMBL/GenBank/DDBJ whole genome shotgun (WGS) entry which is preliminary data.</text>
</comment>
<keyword evidence="1" id="KW-0812">Transmembrane</keyword>
<feature type="transmembrane region" description="Helical" evidence="1">
    <location>
        <begin position="45"/>
        <end position="67"/>
    </location>
</feature>
<dbReference type="RefSeq" id="WP_160498442.1">
    <property type="nucleotide sequence ID" value="NZ_WUBI01000002.1"/>
</dbReference>
<feature type="transmembrane region" description="Helical" evidence="1">
    <location>
        <begin position="6"/>
        <end position="24"/>
    </location>
</feature>
<evidence type="ECO:0008006" key="4">
    <source>
        <dbReference type="Google" id="ProtNLM"/>
    </source>
</evidence>
<name>A0A7X3LIQ5_9BACL</name>
<dbReference type="Proteomes" id="UP000460318">
    <property type="component" value="Unassembled WGS sequence"/>
</dbReference>
<organism evidence="2 3">
    <name type="scientific">Paenibacillus dendrobii</name>
    <dbReference type="NCBI Taxonomy" id="2691084"/>
    <lineage>
        <taxon>Bacteria</taxon>
        <taxon>Bacillati</taxon>
        <taxon>Bacillota</taxon>
        <taxon>Bacilli</taxon>
        <taxon>Bacillales</taxon>
        <taxon>Paenibacillaceae</taxon>
        <taxon>Paenibacillus</taxon>
    </lineage>
</organism>
<evidence type="ECO:0000313" key="3">
    <source>
        <dbReference type="Proteomes" id="UP000460318"/>
    </source>
</evidence>
<sequence length="134" mass="15411">MTVIFASMGIIMLLINLNGYKSIFRNQKQKQADLNENMNVIDRSGVGMGGVRVALLIIGLIPLSFYFFAAKVFISDSLLLAYAVLQFLLSFINIVRGWIYTYDRKVHKTEKLTIMLHPVNTVFIMYFLYTIFNQ</sequence>
<dbReference type="EMBL" id="WUBI01000002">
    <property type="protein sequence ID" value="MWV44828.1"/>
    <property type="molecule type" value="Genomic_DNA"/>
</dbReference>
<keyword evidence="1" id="KW-0472">Membrane</keyword>
<evidence type="ECO:0000256" key="1">
    <source>
        <dbReference type="SAM" id="Phobius"/>
    </source>
</evidence>
<keyword evidence="1" id="KW-1133">Transmembrane helix</keyword>
<feature type="transmembrane region" description="Helical" evidence="1">
    <location>
        <begin position="112"/>
        <end position="132"/>
    </location>
</feature>
<accession>A0A7X3LIQ5</accession>
<gene>
    <name evidence="2" type="ORF">GRF59_14500</name>
</gene>